<keyword evidence="1" id="KW-0812">Transmembrane</keyword>
<protein>
    <submittedName>
        <fullName evidence="2">Uncharacterized protein</fullName>
    </submittedName>
</protein>
<dbReference type="OrthoDB" id="9837143at2"/>
<evidence type="ECO:0000313" key="2">
    <source>
        <dbReference type="EMBL" id="OXM15943.1"/>
    </source>
</evidence>
<keyword evidence="1" id="KW-1133">Transmembrane helix</keyword>
<dbReference type="Proteomes" id="UP000215145">
    <property type="component" value="Unassembled WGS sequence"/>
</dbReference>
<name>A0A229P130_9BACL</name>
<gene>
    <name evidence="2" type="ORF">CGZ75_04340</name>
</gene>
<reference evidence="2 3" key="1">
    <citation type="submission" date="2017-07" db="EMBL/GenBank/DDBJ databases">
        <title>Paenibacillus herberti R33 genome sequencing and assembly.</title>
        <authorList>
            <person name="Su W."/>
        </authorList>
    </citation>
    <scope>NUCLEOTIDE SEQUENCE [LARGE SCALE GENOMIC DNA]</scope>
    <source>
        <strain evidence="2 3">R33</strain>
    </source>
</reference>
<keyword evidence="1" id="KW-0472">Membrane</keyword>
<evidence type="ECO:0000256" key="1">
    <source>
        <dbReference type="SAM" id="Phobius"/>
    </source>
</evidence>
<evidence type="ECO:0000313" key="3">
    <source>
        <dbReference type="Proteomes" id="UP000215145"/>
    </source>
</evidence>
<proteinExistence type="predicted"/>
<dbReference type="RefSeq" id="WP_089523031.1">
    <property type="nucleotide sequence ID" value="NZ_NMUQ01000001.1"/>
</dbReference>
<dbReference type="EMBL" id="NMUQ01000001">
    <property type="protein sequence ID" value="OXM15943.1"/>
    <property type="molecule type" value="Genomic_DNA"/>
</dbReference>
<dbReference type="AlphaFoldDB" id="A0A229P130"/>
<keyword evidence="3" id="KW-1185">Reference proteome</keyword>
<accession>A0A229P130</accession>
<feature type="transmembrane region" description="Helical" evidence="1">
    <location>
        <begin position="17"/>
        <end position="35"/>
    </location>
</feature>
<sequence length="169" mass="18568">MKDRLNKSGISNRNGKSIGVILVLFILLVIVTRVFNPTRNRNENRTRNGSSSATEEFRRFDIINNTIGYTAVLIGLEGDAGQPTLIFIPPGGRTSFELLNIPFNLTTATVKYDILNEEGVSVGELNATLYNSSVYIPGYINITTTGPITTRTNYGPSPDFIPQLTIIDV</sequence>
<comment type="caution">
    <text evidence="2">The sequence shown here is derived from an EMBL/GenBank/DDBJ whole genome shotgun (WGS) entry which is preliminary data.</text>
</comment>
<organism evidence="2 3">
    <name type="scientific">Paenibacillus herberti</name>
    <dbReference type="NCBI Taxonomy" id="1619309"/>
    <lineage>
        <taxon>Bacteria</taxon>
        <taxon>Bacillati</taxon>
        <taxon>Bacillota</taxon>
        <taxon>Bacilli</taxon>
        <taxon>Bacillales</taxon>
        <taxon>Paenibacillaceae</taxon>
        <taxon>Paenibacillus</taxon>
    </lineage>
</organism>